<keyword evidence="3" id="KW-0328">Glycosyltransferase</keyword>
<dbReference type="EMBL" id="JBHUOJ010000032">
    <property type="protein sequence ID" value="MFD2834256.1"/>
    <property type="molecule type" value="Genomic_DNA"/>
</dbReference>
<dbReference type="PANTHER" id="PTHR12526:SF630">
    <property type="entry name" value="GLYCOSYLTRANSFERASE"/>
    <property type="match status" value="1"/>
</dbReference>
<evidence type="ECO:0000259" key="1">
    <source>
        <dbReference type="Pfam" id="PF00534"/>
    </source>
</evidence>
<dbReference type="Gene3D" id="3.40.50.2000">
    <property type="entry name" value="Glycogen Phosphorylase B"/>
    <property type="match status" value="2"/>
</dbReference>
<dbReference type="Pfam" id="PF13439">
    <property type="entry name" value="Glyco_transf_4"/>
    <property type="match status" value="1"/>
</dbReference>
<feature type="domain" description="Glycosyltransferase subfamily 4-like N-terminal" evidence="2">
    <location>
        <begin position="12"/>
        <end position="165"/>
    </location>
</feature>
<reference evidence="4" key="1">
    <citation type="journal article" date="2019" name="Int. J. Syst. Evol. Microbiol.">
        <title>The Global Catalogue of Microorganisms (GCM) 10K type strain sequencing project: providing services to taxonomists for standard genome sequencing and annotation.</title>
        <authorList>
            <consortium name="The Broad Institute Genomics Platform"/>
            <consortium name="The Broad Institute Genome Sequencing Center for Infectious Disease"/>
            <person name="Wu L."/>
            <person name="Ma J."/>
        </authorList>
    </citation>
    <scope>NUCLEOTIDE SEQUENCE [LARGE SCALE GENOMIC DNA]</scope>
    <source>
        <strain evidence="4">KCTC 52925</strain>
    </source>
</reference>
<accession>A0ABW5X5P2</accession>
<dbReference type="RefSeq" id="WP_251739113.1">
    <property type="nucleotide sequence ID" value="NZ_JBHUOJ010000032.1"/>
</dbReference>
<sequence>MKILQLIDSLRPGGAERMALNYFLALEREGHHSLLVASREEGLLAEQVDKKANYHFLRKLNAFDFRAFYKLKKIISENNIEIIQAHSSSWFWAVLCKITGSKIKIIWHDHYGNSEYPDNRKSRLLRKFSKYFDGIISVNEKLMKWSREKLEFNKPIIYLPNFVNEKSRNKKGLQGNSAIKIICVANLRPQKDHYTLIEAFREIQDKYNVTLHLFGRDFNDQYSGELLNMIENNSAIFYYGEVNPVVDYLGDADIGILSSKSEGLPLALLEYGMVGLPVICTAVGECERVVGGDGKVVPPNNPVKLSEAIKDYLDNPEEAKLDSLNFHTRIEKDYSEKAVLKKFSIFIQNLKFE</sequence>
<dbReference type="PANTHER" id="PTHR12526">
    <property type="entry name" value="GLYCOSYLTRANSFERASE"/>
    <property type="match status" value="1"/>
</dbReference>
<dbReference type="Pfam" id="PF00534">
    <property type="entry name" value="Glycos_transf_1"/>
    <property type="match status" value="1"/>
</dbReference>
<dbReference type="InterPro" id="IPR028098">
    <property type="entry name" value="Glyco_trans_4-like_N"/>
</dbReference>
<organism evidence="3 4">
    <name type="scientific">Christiangramia antarctica</name>
    <dbReference type="NCBI Taxonomy" id="2058158"/>
    <lineage>
        <taxon>Bacteria</taxon>
        <taxon>Pseudomonadati</taxon>
        <taxon>Bacteroidota</taxon>
        <taxon>Flavobacteriia</taxon>
        <taxon>Flavobacteriales</taxon>
        <taxon>Flavobacteriaceae</taxon>
        <taxon>Christiangramia</taxon>
    </lineage>
</organism>
<evidence type="ECO:0000259" key="2">
    <source>
        <dbReference type="Pfam" id="PF13439"/>
    </source>
</evidence>
<evidence type="ECO:0000313" key="3">
    <source>
        <dbReference type="EMBL" id="MFD2834256.1"/>
    </source>
</evidence>
<name>A0ABW5X5P2_9FLAO</name>
<feature type="domain" description="Glycosyl transferase family 1" evidence="1">
    <location>
        <begin position="166"/>
        <end position="319"/>
    </location>
</feature>
<gene>
    <name evidence="3" type="ORF">ACFSYS_13245</name>
</gene>
<dbReference type="CDD" id="cd03801">
    <property type="entry name" value="GT4_PimA-like"/>
    <property type="match status" value="1"/>
</dbReference>
<evidence type="ECO:0000313" key="4">
    <source>
        <dbReference type="Proteomes" id="UP001597438"/>
    </source>
</evidence>
<comment type="caution">
    <text evidence="3">The sequence shown here is derived from an EMBL/GenBank/DDBJ whole genome shotgun (WGS) entry which is preliminary data.</text>
</comment>
<dbReference type="EC" id="2.4.-.-" evidence="3"/>
<keyword evidence="4" id="KW-1185">Reference proteome</keyword>
<dbReference type="Proteomes" id="UP001597438">
    <property type="component" value="Unassembled WGS sequence"/>
</dbReference>
<dbReference type="SUPFAM" id="SSF53756">
    <property type="entry name" value="UDP-Glycosyltransferase/glycogen phosphorylase"/>
    <property type="match status" value="1"/>
</dbReference>
<keyword evidence="3" id="KW-0808">Transferase</keyword>
<proteinExistence type="predicted"/>
<dbReference type="GO" id="GO:0016757">
    <property type="term" value="F:glycosyltransferase activity"/>
    <property type="evidence" value="ECO:0007669"/>
    <property type="project" value="UniProtKB-KW"/>
</dbReference>
<dbReference type="InterPro" id="IPR001296">
    <property type="entry name" value="Glyco_trans_1"/>
</dbReference>
<protein>
    <submittedName>
        <fullName evidence="3">Glycosyltransferase family 4 protein</fullName>
        <ecNumber evidence="3">2.4.-.-</ecNumber>
    </submittedName>
</protein>